<dbReference type="Proteomes" id="UP000754883">
    <property type="component" value="Unassembled WGS sequence"/>
</dbReference>
<protein>
    <submittedName>
        <fullName evidence="2">Uncharacterized protein</fullName>
    </submittedName>
</protein>
<evidence type="ECO:0000313" key="2">
    <source>
        <dbReference type="EMBL" id="CAH0001034.1"/>
    </source>
</evidence>
<organism evidence="2 3">
    <name type="scientific">Clonostachys byssicola</name>
    <dbReference type="NCBI Taxonomy" id="160290"/>
    <lineage>
        <taxon>Eukaryota</taxon>
        <taxon>Fungi</taxon>
        <taxon>Dikarya</taxon>
        <taxon>Ascomycota</taxon>
        <taxon>Pezizomycotina</taxon>
        <taxon>Sordariomycetes</taxon>
        <taxon>Hypocreomycetidae</taxon>
        <taxon>Hypocreales</taxon>
        <taxon>Bionectriaceae</taxon>
        <taxon>Clonostachys</taxon>
    </lineage>
</organism>
<accession>A0A9N9YAF2</accession>
<evidence type="ECO:0000313" key="3">
    <source>
        <dbReference type="Proteomes" id="UP000754883"/>
    </source>
</evidence>
<dbReference type="EMBL" id="CABFNO020001560">
    <property type="protein sequence ID" value="CAH0001034.1"/>
    <property type="molecule type" value="Genomic_DNA"/>
</dbReference>
<keyword evidence="3" id="KW-1185">Reference proteome</keyword>
<comment type="caution">
    <text evidence="2">The sequence shown here is derived from an EMBL/GenBank/DDBJ whole genome shotgun (WGS) entry which is preliminary data.</text>
</comment>
<dbReference type="AlphaFoldDB" id="A0A9N9YAF2"/>
<name>A0A9N9YAF2_9HYPO</name>
<feature type="region of interest" description="Disordered" evidence="1">
    <location>
        <begin position="46"/>
        <end position="65"/>
    </location>
</feature>
<reference evidence="2" key="1">
    <citation type="submission" date="2021-10" db="EMBL/GenBank/DDBJ databases">
        <authorList>
            <person name="Piombo E."/>
        </authorList>
    </citation>
    <scope>NUCLEOTIDE SEQUENCE</scope>
</reference>
<gene>
    <name evidence="2" type="ORF">CBYS24578_00001249</name>
</gene>
<evidence type="ECO:0000256" key="1">
    <source>
        <dbReference type="SAM" id="MobiDB-lite"/>
    </source>
</evidence>
<proteinExistence type="predicted"/>
<sequence length="144" mass="15717">MVVGFLEGRPFNREMTVKLSEKPVQIGSWSQPLHGALVGPQANIAKLRSSSGSGPAPSLKHNAGHMVPSVYSAEQPRPLVYGAEQVAPLEHNARQVARPLPLEDGTRQVVPDPLEYSAGQVEEIEMLTHTMRQVSKMLQAPQYT</sequence>